<accession>A0ABQ6FZL0</accession>
<evidence type="ECO:0000313" key="7">
    <source>
        <dbReference type="Proteomes" id="UP001344906"/>
    </source>
</evidence>
<dbReference type="Gene3D" id="3.40.50.300">
    <property type="entry name" value="P-loop containing nucleotide triphosphate hydrolases"/>
    <property type="match status" value="1"/>
</dbReference>
<evidence type="ECO:0000256" key="1">
    <source>
        <dbReference type="ARBA" id="ARBA00022448"/>
    </source>
</evidence>
<dbReference type="InterPro" id="IPR003439">
    <property type="entry name" value="ABC_transporter-like_ATP-bd"/>
</dbReference>
<evidence type="ECO:0000259" key="5">
    <source>
        <dbReference type="Pfam" id="PF00005"/>
    </source>
</evidence>
<keyword evidence="7" id="KW-1185">Reference proteome</keyword>
<feature type="domain" description="ABC transporter" evidence="5">
    <location>
        <begin position="46"/>
        <end position="95"/>
    </location>
</feature>
<evidence type="ECO:0000313" key="6">
    <source>
        <dbReference type="EMBL" id="GLV59707.1"/>
    </source>
</evidence>
<reference evidence="6 7" key="1">
    <citation type="submission" date="2023-02" db="EMBL/GenBank/DDBJ databases">
        <title>Dictyobacter halimunensis sp. nov., a new member of the class Ktedonobacteria from forest soil in a geothermal area.</title>
        <authorList>
            <person name="Rachmania M.K."/>
            <person name="Ningsih F."/>
            <person name="Sakai Y."/>
            <person name="Yabe S."/>
            <person name="Yokota A."/>
            <person name="Sjamsuridzal W."/>
        </authorList>
    </citation>
    <scope>NUCLEOTIDE SEQUENCE [LARGE SCALE GENOMIC DNA]</scope>
    <source>
        <strain evidence="6 7">S3.2.2.5</strain>
    </source>
</reference>
<protein>
    <recommendedName>
        <fullName evidence="5">ABC transporter domain-containing protein</fullName>
    </recommendedName>
</protein>
<sequence>MSTSPSVENQTNVELPAPVLEAVHLRKEFPVRGKMFGPSLAVHAVEDATVTLRPGRATALVGESGSGKTTVARMLARIYNPTSGTIKFRGSRSRSPRAPRRCGPIAATCS</sequence>
<dbReference type="RefSeq" id="WP_338256468.1">
    <property type="nucleotide sequence ID" value="NZ_BSRI01000002.1"/>
</dbReference>
<dbReference type="SUPFAM" id="SSF52540">
    <property type="entry name" value="P-loop containing nucleoside triphosphate hydrolases"/>
    <property type="match status" value="1"/>
</dbReference>
<name>A0ABQ6FZL0_9CHLR</name>
<keyword evidence="3" id="KW-0067">ATP-binding</keyword>
<gene>
    <name evidence="6" type="ORF">KDH_65330</name>
</gene>
<feature type="region of interest" description="Disordered" evidence="4">
    <location>
        <begin position="85"/>
        <end position="110"/>
    </location>
</feature>
<dbReference type="InterPro" id="IPR050319">
    <property type="entry name" value="ABC_transp_ATP-bind"/>
</dbReference>
<evidence type="ECO:0000256" key="4">
    <source>
        <dbReference type="SAM" id="MobiDB-lite"/>
    </source>
</evidence>
<feature type="compositionally biased region" description="Basic residues" evidence="4">
    <location>
        <begin position="89"/>
        <end position="100"/>
    </location>
</feature>
<proteinExistence type="predicted"/>
<organism evidence="6 7">
    <name type="scientific">Dictyobacter halimunensis</name>
    <dbReference type="NCBI Taxonomy" id="3026934"/>
    <lineage>
        <taxon>Bacteria</taxon>
        <taxon>Bacillati</taxon>
        <taxon>Chloroflexota</taxon>
        <taxon>Ktedonobacteria</taxon>
        <taxon>Ktedonobacterales</taxon>
        <taxon>Dictyobacteraceae</taxon>
        <taxon>Dictyobacter</taxon>
    </lineage>
</organism>
<evidence type="ECO:0000256" key="2">
    <source>
        <dbReference type="ARBA" id="ARBA00022741"/>
    </source>
</evidence>
<dbReference type="InterPro" id="IPR027417">
    <property type="entry name" value="P-loop_NTPase"/>
</dbReference>
<keyword evidence="1" id="KW-0813">Transport</keyword>
<dbReference type="PANTHER" id="PTHR43776">
    <property type="entry name" value="TRANSPORT ATP-BINDING PROTEIN"/>
    <property type="match status" value="1"/>
</dbReference>
<comment type="caution">
    <text evidence="6">The sequence shown here is derived from an EMBL/GenBank/DDBJ whole genome shotgun (WGS) entry which is preliminary data.</text>
</comment>
<dbReference type="Pfam" id="PF00005">
    <property type="entry name" value="ABC_tran"/>
    <property type="match status" value="1"/>
</dbReference>
<dbReference type="EMBL" id="BSRI01000002">
    <property type="protein sequence ID" value="GLV59707.1"/>
    <property type="molecule type" value="Genomic_DNA"/>
</dbReference>
<evidence type="ECO:0000256" key="3">
    <source>
        <dbReference type="ARBA" id="ARBA00022840"/>
    </source>
</evidence>
<keyword evidence="2" id="KW-0547">Nucleotide-binding</keyword>
<dbReference type="Proteomes" id="UP001344906">
    <property type="component" value="Unassembled WGS sequence"/>
</dbReference>